<accession>X0W8F8</accession>
<name>X0W8F8_9ZZZZ</name>
<organism evidence="1">
    <name type="scientific">marine sediment metagenome</name>
    <dbReference type="NCBI Taxonomy" id="412755"/>
    <lineage>
        <taxon>unclassified sequences</taxon>
        <taxon>metagenomes</taxon>
        <taxon>ecological metagenomes</taxon>
    </lineage>
</organism>
<reference evidence="1" key="1">
    <citation type="journal article" date="2014" name="Front. Microbiol.">
        <title>High frequency of phylogenetically diverse reductive dehalogenase-homologous genes in deep subseafloor sedimentary metagenomes.</title>
        <authorList>
            <person name="Kawai M."/>
            <person name="Futagami T."/>
            <person name="Toyoda A."/>
            <person name="Takaki Y."/>
            <person name="Nishi S."/>
            <person name="Hori S."/>
            <person name="Arai W."/>
            <person name="Tsubouchi T."/>
            <person name="Morono Y."/>
            <person name="Uchiyama I."/>
            <person name="Ito T."/>
            <person name="Fujiyama A."/>
            <person name="Inagaki F."/>
            <person name="Takami H."/>
        </authorList>
    </citation>
    <scope>NUCLEOTIDE SEQUENCE</scope>
    <source>
        <strain evidence="1">Expedition CK06-06</strain>
    </source>
</reference>
<evidence type="ECO:0000313" key="1">
    <source>
        <dbReference type="EMBL" id="GAG20888.1"/>
    </source>
</evidence>
<proteinExistence type="predicted"/>
<dbReference type="EMBL" id="BARS01038285">
    <property type="protein sequence ID" value="GAG20888.1"/>
    <property type="molecule type" value="Genomic_DNA"/>
</dbReference>
<sequence length="78" mass="8773">MSDNLRLRTEPCTVCNKTFALSVSASELQPDLTGLDIFVDTHGIDMDPSHLRILFIDAEGFVRSINTVTKYTTLLREE</sequence>
<comment type="caution">
    <text evidence="1">The sequence shown here is derived from an EMBL/GenBank/DDBJ whole genome shotgun (WGS) entry which is preliminary data.</text>
</comment>
<gene>
    <name evidence="1" type="ORF">S01H1_58604</name>
</gene>
<dbReference type="AlphaFoldDB" id="X0W8F8"/>
<protein>
    <submittedName>
        <fullName evidence="1">Uncharacterized protein</fullName>
    </submittedName>
</protein>